<keyword evidence="2" id="KW-1185">Reference proteome</keyword>
<name>A0A2G2WSL7_CAPBA</name>
<comment type="caution">
    <text evidence="1">The sequence shown here is derived from an EMBL/GenBank/DDBJ whole genome shotgun (WGS) entry which is preliminary data.</text>
</comment>
<protein>
    <submittedName>
        <fullName evidence="1">Uncharacterized protein</fullName>
    </submittedName>
</protein>
<accession>A0A2G2WSL7</accession>
<dbReference type="AlphaFoldDB" id="A0A2G2WSL7"/>
<dbReference type="OrthoDB" id="1633296at2759"/>
<reference evidence="1 2" key="1">
    <citation type="journal article" date="2017" name="Genome Biol.">
        <title>New reference genome sequences of hot pepper reveal the massive evolution of plant disease-resistance genes by retroduplication.</title>
        <authorList>
            <person name="Kim S."/>
            <person name="Park J."/>
            <person name="Yeom S.I."/>
            <person name="Kim Y.M."/>
            <person name="Seo E."/>
            <person name="Kim K.T."/>
            <person name="Kim M.S."/>
            <person name="Lee J.M."/>
            <person name="Cheong K."/>
            <person name="Shin H.S."/>
            <person name="Kim S.B."/>
            <person name="Han K."/>
            <person name="Lee J."/>
            <person name="Park M."/>
            <person name="Lee H.A."/>
            <person name="Lee H.Y."/>
            <person name="Lee Y."/>
            <person name="Oh S."/>
            <person name="Lee J.H."/>
            <person name="Choi E."/>
            <person name="Choi E."/>
            <person name="Lee S.E."/>
            <person name="Jeon J."/>
            <person name="Kim H."/>
            <person name="Choi G."/>
            <person name="Song H."/>
            <person name="Lee J."/>
            <person name="Lee S.C."/>
            <person name="Kwon J.K."/>
            <person name="Lee H.Y."/>
            <person name="Koo N."/>
            <person name="Hong Y."/>
            <person name="Kim R.W."/>
            <person name="Kang W.H."/>
            <person name="Huh J.H."/>
            <person name="Kang B.C."/>
            <person name="Yang T.J."/>
            <person name="Lee Y.H."/>
            <person name="Bennetzen J.L."/>
            <person name="Choi D."/>
        </authorList>
    </citation>
    <scope>NUCLEOTIDE SEQUENCE [LARGE SCALE GENOMIC DNA]</scope>
    <source>
        <strain evidence="2">cv. PBC81</strain>
    </source>
</reference>
<organism evidence="1 2">
    <name type="scientific">Capsicum baccatum</name>
    <name type="common">Peruvian pepper</name>
    <dbReference type="NCBI Taxonomy" id="33114"/>
    <lineage>
        <taxon>Eukaryota</taxon>
        <taxon>Viridiplantae</taxon>
        <taxon>Streptophyta</taxon>
        <taxon>Embryophyta</taxon>
        <taxon>Tracheophyta</taxon>
        <taxon>Spermatophyta</taxon>
        <taxon>Magnoliopsida</taxon>
        <taxon>eudicotyledons</taxon>
        <taxon>Gunneridae</taxon>
        <taxon>Pentapetalae</taxon>
        <taxon>asterids</taxon>
        <taxon>lamiids</taxon>
        <taxon>Solanales</taxon>
        <taxon>Solanaceae</taxon>
        <taxon>Solanoideae</taxon>
        <taxon>Capsiceae</taxon>
        <taxon>Capsicum</taxon>
    </lineage>
</organism>
<sequence length="117" mass="13733">MKEIDEQFISSDKALANNMKRLSSMTFDRSRTMREHIIEMRDIAGKYILQTQENKQSINELLNRPGQEEEMLKHDISENANLVTRDKKDSMKDKSVSMKKKDSLNKDICHFCRTKGH</sequence>
<dbReference type="EMBL" id="MLFT02000005">
    <property type="protein sequence ID" value="PHT48181.1"/>
    <property type="molecule type" value="Genomic_DNA"/>
</dbReference>
<dbReference type="Proteomes" id="UP000224567">
    <property type="component" value="Unassembled WGS sequence"/>
</dbReference>
<proteinExistence type="predicted"/>
<evidence type="ECO:0000313" key="1">
    <source>
        <dbReference type="EMBL" id="PHT48181.1"/>
    </source>
</evidence>
<evidence type="ECO:0000313" key="2">
    <source>
        <dbReference type="Proteomes" id="UP000224567"/>
    </source>
</evidence>
<gene>
    <name evidence="1" type="ORF">CQW23_12389</name>
</gene>
<reference evidence="2" key="2">
    <citation type="journal article" date="2017" name="J. Anim. Genet.">
        <title>Multiple reference genome sequences of hot pepper reveal the massive evolution of plant disease resistance genes by retroduplication.</title>
        <authorList>
            <person name="Kim S."/>
            <person name="Park J."/>
            <person name="Yeom S.-I."/>
            <person name="Kim Y.-M."/>
            <person name="Seo E."/>
            <person name="Kim K.-T."/>
            <person name="Kim M.-S."/>
            <person name="Lee J.M."/>
            <person name="Cheong K."/>
            <person name="Shin H.-S."/>
            <person name="Kim S.-B."/>
            <person name="Han K."/>
            <person name="Lee J."/>
            <person name="Park M."/>
            <person name="Lee H.-A."/>
            <person name="Lee H.-Y."/>
            <person name="Lee Y."/>
            <person name="Oh S."/>
            <person name="Lee J.H."/>
            <person name="Choi E."/>
            <person name="Choi E."/>
            <person name="Lee S.E."/>
            <person name="Jeon J."/>
            <person name="Kim H."/>
            <person name="Choi G."/>
            <person name="Song H."/>
            <person name="Lee J."/>
            <person name="Lee S.-C."/>
            <person name="Kwon J.-K."/>
            <person name="Lee H.-Y."/>
            <person name="Koo N."/>
            <person name="Hong Y."/>
            <person name="Kim R.W."/>
            <person name="Kang W.-H."/>
            <person name="Huh J.H."/>
            <person name="Kang B.-C."/>
            <person name="Yang T.-J."/>
            <person name="Lee Y.-H."/>
            <person name="Bennetzen J.L."/>
            <person name="Choi D."/>
        </authorList>
    </citation>
    <scope>NUCLEOTIDE SEQUENCE [LARGE SCALE GENOMIC DNA]</scope>
    <source>
        <strain evidence="2">cv. PBC81</strain>
    </source>
</reference>